<gene>
    <name evidence="1" type="ORF">BSL78_25816</name>
</gene>
<comment type="caution">
    <text evidence="1">The sequence shown here is derived from an EMBL/GenBank/DDBJ whole genome shotgun (WGS) entry which is preliminary data.</text>
</comment>
<dbReference type="AlphaFoldDB" id="A0A2G8JNP7"/>
<keyword evidence="2" id="KW-1185">Reference proteome</keyword>
<dbReference type="EMBL" id="MRZV01001517">
    <property type="protein sequence ID" value="PIK37350.1"/>
    <property type="molecule type" value="Genomic_DNA"/>
</dbReference>
<evidence type="ECO:0000313" key="1">
    <source>
        <dbReference type="EMBL" id="PIK37350.1"/>
    </source>
</evidence>
<feature type="non-terminal residue" evidence="1">
    <location>
        <position position="1"/>
    </location>
</feature>
<name>A0A2G8JNP7_STIJA</name>
<evidence type="ECO:0000313" key="2">
    <source>
        <dbReference type="Proteomes" id="UP000230750"/>
    </source>
</evidence>
<protein>
    <submittedName>
        <fullName evidence="1">Uncharacterized protein</fullName>
    </submittedName>
</protein>
<reference evidence="1 2" key="1">
    <citation type="journal article" date="2017" name="PLoS Biol.">
        <title>The sea cucumber genome provides insights into morphological evolution and visceral regeneration.</title>
        <authorList>
            <person name="Zhang X."/>
            <person name="Sun L."/>
            <person name="Yuan J."/>
            <person name="Sun Y."/>
            <person name="Gao Y."/>
            <person name="Zhang L."/>
            <person name="Li S."/>
            <person name="Dai H."/>
            <person name="Hamel J.F."/>
            <person name="Liu C."/>
            <person name="Yu Y."/>
            <person name="Liu S."/>
            <person name="Lin W."/>
            <person name="Guo K."/>
            <person name="Jin S."/>
            <person name="Xu P."/>
            <person name="Storey K.B."/>
            <person name="Huan P."/>
            <person name="Zhang T."/>
            <person name="Zhou Y."/>
            <person name="Zhang J."/>
            <person name="Lin C."/>
            <person name="Li X."/>
            <person name="Xing L."/>
            <person name="Huo D."/>
            <person name="Sun M."/>
            <person name="Wang L."/>
            <person name="Mercier A."/>
            <person name="Li F."/>
            <person name="Yang H."/>
            <person name="Xiang J."/>
        </authorList>
    </citation>
    <scope>NUCLEOTIDE SEQUENCE [LARGE SCALE GENOMIC DNA]</scope>
    <source>
        <strain evidence="1">Shaxun</strain>
        <tissue evidence="1">Muscle</tissue>
    </source>
</reference>
<proteinExistence type="predicted"/>
<dbReference type="Proteomes" id="UP000230750">
    <property type="component" value="Unassembled WGS sequence"/>
</dbReference>
<sequence>QCGSIILETIFGSHLMRILHRMVYNVVMVMLRSQPTTAYNNEHNITEDNLKNLLSCFP</sequence>
<feature type="non-terminal residue" evidence="1">
    <location>
        <position position="58"/>
    </location>
</feature>
<organism evidence="1 2">
    <name type="scientific">Stichopus japonicus</name>
    <name type="common">Sea cucumber</name>
    <dbReference type="NCBI Taxonomy" id="307972"/>
    <lineage>
        <taxon>Eukaryota</taxon>
        <taxon>Metazoa</taxon>
        <taxon>Echinodermata</taxon>
        <taxon>Eleutherozoa</taxon>
        <taxon>Echinozoa</taxon>
        <taxon>Holothuroidea</taxon>
        <taxon>Aspidochirotacea</taxon>
        <taxon>Aspidochirotida</taxon>
        <taxon>Stichopodidae</taxon>
        <taxon>Apostichopus</taxon>
    </lineage>
</organism>
<accession>A0A2G8JNP7</accession>